<dbReference type="Gene3D" id="1.20.1260.10">
    <property type="match status" value="1"/>
</dbReference>
<dbReference type="PANTHER" id="PTHR42932">
    <property type="entry name" value="GENERAL STRESS PROTEIN 20U"/>
    <property type="match status" value="1"/>
</dbReference>
<dbReference type="SUPFAM" id="SSF47240">
    <property type="entry name" value="Ferritin-like"/>
    <property type="match status" value="1"/>
</dbReference>
<dbReference type="CDD" id="cd01043">
    <property type="entry name" value="DPS"/>
    <property type="match status" value="1"/>
</dbReference>
<evidence type="ECO:0000256" key="1">
    <source>
        <dbReference type="ARBA" id="ARBA00009497"/>
    </source>
</evidence>
<name>A0ABN6TDY7_9BURK</name>
<gene>
    <name evidence="4" type="primary">dps</name>
    <name evidence="4" type="ORF">MasN3_39240</name>
</gene>
<dbReference type="PROSITE" id="PS00819">
    <property type="entry name" value="DPS_2"/>
    <property type="match status" value="1"/>
</dbReference>
<evidence type="ECO:0000256" key="2">
    <source>
        <dbReference type="RuleBase" id="RU003875"/>
    </source>
</evidence>
<dbReference type="PIRSF" id="PIRSF005900">
    <property type="entry name" value="Dps"/>
    <property type="match status" value="1"/>
</dbReference>
<organism evidence="4 5">
    <name type="scientific">Massilia varians</name>
    <dbReference type="NCBI Taxonomy" id="457921"/>
    <lineage>
        <taxon>Bacteria</taxon>
        <taxon>Pseudomonadati</taxon>
        <taxon>Pseudomonadota</taxon>
        <taxon>Betaproteobacteria</taxon>
        <taxon>Burkholderiales</taxon>
        <taxon>Oxalobacteraceae</taxon>
        <taxon>Telluria group</taxon>
        <taxon>Massilia</taxon>
    </lineage>
</organism>
<feature type="domain" description="Ferritin/DPS" evidence="3">
    <location>
        <begin position="18"/>
        <end position="156"/>
    </location>
</feature>
<dbReference type="InterPro" id="IPR008331">
    <property type="entry name" value="Ferritin_DPS_dom"/>
</dbReference>
<dbReference type="RefSeq" id="WP_036214244.1">
    <property type="nucleotide sequence ID" value="NZ_AP026966.1"/>
</dbReference>
<dbReference type="Proteomes" id="UP001163336">
    <property type="component" value="Chromosome"/>
</dbReference>
<comment type="similarity">
    <text evidence="1 2">Belongs to the Dps family.</text>
</comment>
<dbReference type="InterPro" id="IPR012347">
    <property type="entry name" value="Ferritin-like"/>
</dbReference>
<dbReference type="InterPro" id="IPR023188">
    <property type="entry name" value="DPS_DNA-bd_CS"/>
</dbReference>
<proteinExistence type="inferred from homology"/>
<dbReference type="Pfam" id="PF00210">
    <property type="entry name" value="Ferritin"/>
    <property type="match status" value="1"/>
</dbReference>
<dbReference type="EMBL" id="AP026966">
    <property type="protein sequence ID" value="BDT60430.1"/>
    <property type="molecule type" value="Genomic_DNA"/>
</dbReference>
<sequence>MHMDTGISTEDRAKIVDSLSTVLGDAFMLYLKTHNFHWNVTGPMFSTLHVMFEEQYTEQWNALDEIAERIRALGHFAPATSKRYVELSSIKEEPEVLSAKEMIRQLVEGNEILVRTMRQGVKVADDLDDFPTADMLTTRMEVHEKNAWMLRSFLEQGAGASQGDASSD</sequence>
<dbReference type="InterPro" id="IPR009078">
    <property type="entry name" value="Ferritin-like_SF"/>
</dbReference>
<reference evidence="4" key="1">
    <citation type="submission" date="2022-11" db="EMBL/GenBank/DDBJ databases">
        <title>Isolation and characterization of PLA-degrading bacterium Massilia sp. from Antarctic soil.</title>
        <authorList>
            <person name="Sato K."/>
            <person name="Gomez-Fuentes C."/>
            <person name="Ahmad S.A."/>
            <person name="Zulkharnain A."/>
        </authorList>
    </citation>
    <scope>NUCLEOTIDE SEQUENCE</scope>
    <source>
        <strain evidence="4">N-3</strain>
    </source>
</reference>
<evidence type="ECO:0000313" key="4">
    <source>
        <dbReference type="EMBL" id="BDT60430.1"/>
    </source>
</evidence>
<keyword evidence="5" id="KW-1185">Reference proteome</keyword>
<dbReference type="InterPro" id="IPR002177">
    <property type="entry name" value="DPS_DNA-bd"/>
</dbReference>
<accession>A0ABN6TDY7</accession>
<dbReference type="PRINTS" id="PR01346">
    <property type="entry name" value="HELNAPAPROT"/>
</dbReference>
<dbReference type="PROSITE" id="PS00818">
    <property type="entry name" value="DPS_1"/>
    <property type="match status" value="1"/>
</dbReference>
<evidence type="ECO:0000313" key="5">
    <source>
        <dbReference type="Proteomes" id="UP001163336"/>
    </source>
</evidence>
<dbReference type="PANTHER" id="PTHR42932:SF3">
    <property type="entry name" value="DNA PROTECTION DURING STARVATION PROTEIN"/>
    <property type="match status" value="1"/>
</dbReference>
<evidence type="ECO:0000259" key="3">
    <source>
        <dbReference type="Pfam" id="PF00210"/>
    </source>
</evidence>
<protein>
    <submittedName>
        <fullName evidence="4">DNA starvation/stationary phase protection protein</fullName>
    </submittedName>
</protein>